<reference evidence="2 3" key="1">
    <citation type="submission" date="2012-08" db="EMBL/GenBank/DDBJ databases">
        <title>Whole genome shotgun sequence of Kineosphaera limosa NBRC 100340.</title>
        <authorList>
            <person name="Yoshida I."/>
            <person name="Isaki S."/>
            <person name="Hosoyama A."/>
            <person name="Tsuchikane K."/>
            <person name="Katsumata H."/>
            <person name="Ando Y."/>
            <person name="Ohji S."/>
            <person name="Hamada M."/>
            <person name="Tamura T."/>
            <person name="Yamazoe A."/>
            <person name="Yamazaki S."/>
            <person name="Fujita N."/>
        </authorList>
    </citation>
    <scope>NUCLEOTIDE SEQUENCE [LARGE SCALE GENOMIC DNA]</scope>
    <source>
        <strain evidence="2 3">NBRC 100340</strain>
    </source>
</reference>
<protein>
    <submittedName>
        <fullName evidence="2">Putative MarR family transcriptional regulator</fullName>
    </submittedName>
</protein>
<keyword evidence="3" id="KW-1185">Reference proteome</keyword>
<dbReference type="RefSeq" id="WP_006592215.1">
    <property type="nucleotide sequence ID" value="NZ_BAHD01000025.1"/>
</dbReference>
<dbReference type="PROSITE" id="PS50995">
    <property type="entry name" value="HTH_MARR_2"/>
    <property type="match status" value="1"/>
</dbReference>
<dbReference type="SUPFAM" id="SSF46785">
    <property type="entry name" value="Winged helix' DNA-binding domain"/>
    <property type="match status" value="1"/>
</dbReference>
<name>K6VHK2_9MICO</name>
<dbReference type="SMART" id="SM00347">
    <property type="entry name" value="HTH_MARR"/>
    <property type="match status" value="1"/>
</dbReference>
<evidence type="ECO:0000313" key="3">
    <source>
        <dbReference type="Proteomes" id="UP000008366"/>
    </source>
</evidence>
<dbReference type="GO" id="GO:0006950">
    <property type="term" value="P:response to stress"/>
    <property type="evidence" value="ECO:0007669"/>
    <property type="project" value="TreeGrafter"/>
</dbReference>
<dbReference type="STRING" id="1184609.KILIM_025_00200"/>
<dbReference type="eggNOG" id="COG1846">
    <property type="taxonomic scope" value="Bacteria"/>
</dbReference>
<sequence>MSVRLAFDPIRRAAVLWERRWGRASAPQSMATATSIMRVQQILLADFDAALGELGLTFARFEALVLLTFSRDGRLPMRVVGERLMVHATSATHIVQRLESQGLVARIPNPDDGRGTLAVITPEGRELADRGMASLVSRGFGLSELTGPERVELFRLLEKLRRAHGDFDSD</sequence>
<dbReference type="GO" id="GO:0003700">
    <property type="term" value="F:DNA-binding transcription factor activity"/>
    <property type="evidence" value="ECO:0007669"/>
    <property type="project" value="InterPro"/>
</dbReference>
<evidence type="ECO:0000313" key="2">
    <source>
        <dbReference type="EMBL" id="GAB95683.1"/>
    </source>
</evidence>
<dbReference type="Proteomes" id="UP000008366">
    <property type="component" value="Unassembled WGS sequence"/>
</dbReference>
<dbReference type="InterPro" id="IPR039422">
    <property type="entry name" value="MarR/SlyA-like"/>
</dbReference>
<dbReference type="InterPro" id="IPR036388">
    <property type="entry name" value="WH-like_DNA-bd_sf"/>
</dbReference>
<dbReference type="PRINTS" id="PR00598">
    <property type="entry name" value="HTHMARR"/>
</dbReference>
<comment type="caution">
    <text evidence="2">The sequence shown here is derived from an EMBL/GenBank/DDBJ whole genome shotgun (WGS) entry which is preliminary data.</text>
</comment>
<dbReference type="AlphaFoldDB" id="K6VHK2"/>
<dbReference type="PANTHER" id="PTHR33164:SF101">
    <property type="entry name" value="TRANSCRIPTIONAL REPRESSOR MPRA"/>
    <property type="match status" value="1"/>
</dbReference>
<dbReference type="Gene3D" id="1.10.10.10">
    <property type="entry name" value="Winged helix-like DNA-binding domain superfamily/Winged helix DNA-binding domain"/>
    <property type="match status" value="1"/>
</dbReference>
<dbReference type="Pfam" id="PF12802">
    <property type="entry name" value="MarR_2"/>
    <property type="match status" value="1"/>
</dbReference>
<dbReference type="InterPro" id="IPR036390">
    <property type="entry name" value="WH_DNA-bd_sf"/>
</dbReference>
<dbReference type="InterPro" id="IPR000835">
    <property type="entry name" value="HTH_MarR-typ"/>
</dbReference>
<proteinExistence type="predicted"/>
<dbReference type="EMBL" id="BAHD01000025">
    <property type="protein sequence ID" value="GAB95683.1"/>
    <property type="molecule type" value="Genomic_DNA"/>
</dbReference>
<dbReference type="PANTHER" id="PTHR33164">
    <property type="entry name" value="TRANSCRIPTIONAL REGULATOR, MARR FAMILY"/>
    <property type="match status" value="1"/>
</dbReference>
<organism evidence="2 3">
    <name type="scientific">Kineosphaera limosa NBRC 100340</name>
    <dbReference type="NCBI Taxonomy" id="1184609"/>
    <lineage>
        <taxon>Bacteria</taxon>
        <taxon>Bacillati</taxon>
        <taxon>Actinomycetota</taxon>
        <taxon>Actinomycetes</taxon>
        <taxon>Micrococcales</taxon>
        <taxon>Dermatophilaceae</taxon>
        <taxon>Kineosphaera</taxon>
    </lineage>
</organism>
<evidence type="ECO:0000259" key="1">
    <source>
        <dbReference type="PROSITE" id="PS50995"/>
    </source>
</evidence>
<accession>K6VHK2</accession>
<feature type="domain" description="HTH marR-type" evidence="1">
    <location>
        <begin position="29"/>
        <end position="162"/>
    </location>
</feature>
<gene>
    <name evidence="2" type="ORF">KILIM_025_00200</name>
</gene>